<sequence>MGELGFNQELAEVGLLPSCGAVMQALRRCLNQGLAEVGGTTEEGGYHNRQRRQHRGAGGQNSAPPFF</sequence>
<reference evidence="2 3" key="1">
    <citation type="submission" date="2018-04" db="EMBL/GenBank/DDBJ databases">
        <title>WGS assembly of Panicum hallii var. hallii HAL2.</title>
        <authorList>
            <person name="Lovell J."/>
            <person name="Jenkins J."/>
            <person name="Lowry D."/>
            <person name="Mamidi S."/>
            <person name="Sreedasyam A."/>
            <person name="Weng X."/>
            <person name="Barry K."/>
            <person name="Bonette J."/>
            <person name="Campitelli B."/>
            <person name="Daum C."/>
            <person name="Gordon S."/>
            <person name="Gould B."/>
            <person name="Lipzen A."/>
            <person name="MacQueen A."/>
            <person name="Palacio-Mejia J."/>
            <person name="Plott C."/>
            <person name="Shakirov E."/>
            <person name="Shu S."/>
            <person name="Yoshinaga Y."/>
            <person name="Zane M."/>
            <person name="Rokhsar D."/>
            <person name="Grimwood J."/>
            <person name="Schmutz J."/>
            <person name="Juenger T."/>
        </authorList>
    </citation>
    <scope>NUCLEOTIDE SEQUENCE [LARGE SCALE GENOMIC DNA]</scope>
    <source>
        <strain evidence="3">cv. HAL2</strain>
    </source>
</reference>
<proteinExistence type="predicted"/>
<accession>A0A2T7DNG7</accession>
<dbReference type="Proteomes" id="UP000244336">
    <property type="component" value="Chromosome 5"/>
</dbReference>
<keyword evidence="3" id="KW-1185">Reference proteome</keyword>
<evidence type="ECO:0000313" key="3">
    <source>
        <dbReference type="Proteomes" id="UP000244336"/>
    </source>
</evidence>
<feature type="region of interest" description="Disordered" evidence="1">
    <location>
        <begin position="37"/>
        <end position="67"/>
    </location>
</feature>
<dbReference type="EMBL" id="CM009753">
    <property type="protein sequence ID" value="PUZ57128.1"/>
    <property type="molecule type" value="Genomic_DNA"/>
</dbReference>
<protein>
    <submittedName>
        <fullName evidence="2">Uncharacterized protein</fullName>
    </submittedName>
</protein>
<evidence type="ECO:0000256" key="1">
    <source>
        <dbReference type="SAM" id="MobiDB-lite"/>
    </source>
</evidence>
<name>A0A2T7DNG7_9POAL</name>
<organism evidence="2 3">
    <name type="scientific">Panicum hallii var. hallii</name>
    <dbReference type="NCBI Taxonomy" id="1504633"/>
    <lineage>
        <taxon>Eukaryota</taxon>
        <taxon>Viridiplantae</taxon>
        <taxon>Streptophyta</taxon>
        <taxon>Embryophyta</taxon>
        <taxon>Tracheophyta</taxon>
        <taxon>Spermatophyta</taxon>
        <taxon>Magnoliopsida</taxon>
        <taxon>Liliopsida</taxon>
        <taxon>Poales</taxon>
        <taxon>Poaceae</taxon>
        <taxon>PACMAD clade</taxon>
        <taxon>Panicoideae</taxon>
        <taxon>Panicodae</taxon>
        <taxon>Paniceae</taxon>
        <taxon>Panicinae</taxon>
        <taxon>Panicum</taxon>
        <taxon>Panicum sect. Panicum</taxon>
    </lineage>
</organism>
<gene>
    <name evidence="2" type="ORF">GQ55_5G403000</name>
</gene>
<dbReference type="Gramene" id="PUZ57128">
    <property type="protein sequence ID" value="PUZ57128"/>
    <property type="gene ID" value="GQ55_5G403000"/>
</dbReference>
<dbReference type="AlphaFoldDB" id="A0A2T7DNG7"/>
<evidence type="ECO:0000313" key="2">
    <source>
        <dbReference type="EMBL" id="PUZ57128.1"/>
    </source>
</evidence>